<dbReference type="InterPro" id="IPR058522">
    <property type="entry name" value="DUF8209"/>
</dbReference>
<dbReference type="EMBL" id="LOXM01000258">
    <property type="protein sequence ID" value="KVG56174.1"/>
    <property type="molecule type" value="Genomic_DNA"/>
</dbReference>
<evidence type="ECO:0000313" key="2">
    <source>
        <dbReference type="Proteomes" id="UP000064029"/>
    </source>
</evidence>
<dbReference type="InterPro" id="IPR058064">
    <property type="entry name" value="STM2901-like"/>
</dbReference>
<protein>
    <recommendedName>
        <fullName evidence="3">Phage membrane protein</fullName>
    </recommendedName>
</protein>
<accession>A0A119NJ88</accession>
<proteinExistence type="predicted"/>
<reference evidence="1 2" key="1">
    <citation type="submission" date="2015-11" db="EMBL/GenBank/DDBJ databases">
        <title>Expanding the genomic diversity of Burkholderia species for the development of highly accurate diagnostics.</title>
        <authorList>
            <person name="Sahl J."/>
            <person name="Keim P."/>
            <person name="Wagner D."/>
        </authorList>
    </citation>
    <scope>NUCLEOTIDE SEQUENCE [LARGE SCALE GENOMIC DNA]</scope>
    <source>
        <strain evidence="1 2">MSMB2036</strain>
    </source>
</reference>
<dbReference type="Pfam" id="PF26636">
    <property type="entry name" value="DUF8209"/>
    <property type="match status" value="1"/>
</dbReference>
<name>A0A119NJ88_9BURK</name>
<organism evidence="1 2">
    <name type="scientific">Burkholderia ubonensis</name>
    <dbReference type="NCBI Taxonomy" id="101571"/>
    <lineage>
        <taxon>Bacteria</taxon>
        <taxon>Pseudomonadati</taxon>
        <taxon>Pseudomonadota</taxon>
        <taxon>Betaproteobacteria</taxon>
        <taxon>Burkholderiales</taxon>
        <taxon>Burkholderiaceae</taxon>
        <taxon>Burkholderia</taxon>
        <taxon>Burkholderia cepacia complex</taxon>
    </lineage>
</organism>
<dbReference type="AlphaFoldDB" id="A0A119NJ88"/>
<evidence type="ECO:0000313" key="1">
    <source>
        <dbReference type="EMBL" id="KVG56174.1"/>
    </source>
</evidence>
<sequence length="145" mass="16164">MKQTYHYGSHRELTPQELFFLIAIDETCKQLGVEDVGAVAAILAGQNWIPTRAKFAGATKNTSLASIGSRALLNYNIKYQILPTLTNASVKQMKFFFVRNIGTFVGRAIPVVGWAVAAHDVYAIATNSVARFNRLVNREDRLFTR</sequence>
<gene>
    <name evidence="1" type="ORF">WJ33_05010</name>
</gene>
<comment type="caution">
    <text evidence="1">The sequence shown here is derived from an EMBL/GenBank/DDBJ whole genome shotgun (WGS) entry which is preliminary data.</text>
</comment>
<dbReference type="RefSeq" id="WP_059758828.1">
    <property type="nucleotide sequence ID" value="NZ_CP013414.1"/>
</dbReference>
<evidence type="ECO:0008006" key="3">
    <source>
        <dbReference type="Google" id="ProtNLM"/>
    </source>
</evidence>
<dbReference type="OrthoDB" id="8815988at2"/>
<dbReference type="NCBIfam" id="NF045926">
    <property type="entry name" value="STM2901_fam"/>
    <property type="match status" value="1"/>
</dbReference>
<dbReference type="Proteomes" id="UP000064029">
    <property type="component" value="Unassembled WGS sequence"/>
</dbReference>